<accession>A0A0B4E0U1</accession>
<dbReference type="EMBL" id="JWSZ01000001">
    <property type="protein sequence ID" value="KIC60168.1"/>
    <property type="molecule type" value="Genomic_DNA"/>
</dbReference>
<organism evidence="1 2">
    <name type="scientific">Microbacterium hominis</name>
    <dbReference type="NCBI Taxonomy" id="162426"/>
    <lineage>
        <taxon>Bacteria</taxon>
        <taxon>Bacillati</taxon>
        <taxon>Actinomycetota</taxon>
        <taxon>Actinomycetes</taxon>
        <taxon>Micrococcales</taxon>
        <taxon>Microbacteriaceae</taxon>
        <taxon>Microbacterium</taxon>
    </lineage>
</organism>
<evidence type="ECO:0000313" key="1">
    <source>
        <dbReference type="EMBL" id="KIC60168.1"/>
    </source>
</evidence>
<name>A0A0B4E0U1_9MICO</name>
<gene>
    <name evidence="1" type="ORF">RM52_01865</name>
</gene>
<comment type="caution">
    <text evidence="1">The sequence shown here is derived from an EMBL/GenBank/DDBJ whole genome shotgun (WGS) entry which is preliminary data.</text>
</comment>
<protein>
    <submittedName>
        <fullName evidence="1">Uncharacterized protein</fullName>
    </submittedName>
</protein>
<proteinExistence type="predicted"/>
<evidence type="ECO:0000313" key="2">
    <source>
        <dbReference type="Proteomes" id="UP000031202"/>
    </source>
</evidence>
<sequence length="67" mass="7617">MALISEFTEPSICNAKMRAHMLADEFRMVELMQANRESAFGPADGDGFDLEWWKDTDFENVELIASS</sequence>
<reference evidence="1 2" key="1">
    <citation type="submission" date="2014-12" db="EMBL/GenBank/DDBJ databases">
        <title>Genome sequencing of Microbacterium hominis TPW29.</title>
        <authorList>
            <person name="Tan P.W."/>
            <person name="Chan K.-G."/>
        </authorList>
    </citation>
    <scope>NUCLEOTIDE SEQUENCE [LARGE SCALE GENOMIC DNA]</scope>
    <source>
        <strain evidence="1 2">TPW29</strain>
    </source>
</reference>
<dbReference type="Proteomes" id="UP000031202">
    <property type="component" value="Unassembled WGS sequence"/>
</dbReference>
<dbReference type="AlphaFoldDB" id="A0A0B4E0U1"/>